<evidence type="ECO:0000256" key="11">
    <source>
        <dbReference type="ARBA" id="ARBA00023027"/>
    </source>
</evidence>
<keyword evidence="3" id="KW-0964">Secreted</keyword>
<dbReference type="PROSITE" id="PS01291">
    <property type="entry name" value="ART"/>
    <property type="match status" value="1"/>
</dbReference>
<gene>
    <name evidence="15" type="ORF">GDO81_018488</name>
</gene>
<dbReference type="InterPro" id="IPR000768">
    <property type="entry name" value="ART"/>
</dbReference>
<dbReference type="SUPFAM" id="SSF56399">
    <property type="entry name" value="ADP-ribosylation"/>
    <property type="match status" value="1"/>
</dbReference>
<evidence type="ECO:0000256" key="12">
    <source>
        <dbReference type="ARBA" id="ARBA00023157"/>
    </source>
</evidence>
<comment type="caution">
    <text evidence="15">The sequence shown here is derived from an EMBL/GenBank/DDBJ whole genome shotgun (WGS) entry which is preliminary data.</text>
</comment>
<evidence type="ECO:0000256" key="8">
    <source>
        <dbReference type="ARBA" id="ARBA00022729"/>
    </source>
</evidence>
<keyword evidence="8" id="KW-0732">Signal</keyword>
<organism evidence="15 16">
    <name type="scientific">Engystomops pustulosus</name>
    <name type="common">Tungara frog</name>
    <name type="synonym">Physalaemus pustulosus</name>
    <dbReference type="NCBI Taxonomy" id="76066"/>
    <lineage>
        <taxon>Eukaryota</taxon>
        <taxon>Metazoa</taxon>
        <taxon>Chordata</taxon>
        <taxon>Craniata</taxon>
        <taxon>Vertebrata</taxon>
        <taxon>Euteleostomi</taxon>
        <taxon>Amphibia</taxon>
        <taxon>Batrachia</taxon>
        <taxon>Anura</taxon>
        <taxon>Neobatrachia</taxon>
        <taxon>Hyloidea</taxon>
        <taxon>Leptodactylidae</taxon>
        <taxon>Leiuperinae</taxon>
        <taxon>Engystomops</taxon>
    </lineage>
</organism>
<evidence type="ECO:0000256" key="14">
    <source>
        <dbReference type="RuleBase" id="RU361228"/>
    </source>
</evidence>
<dbReference type="Pfam" id="PF01129">
    <property type="entry name" value="ART"/>
    <property type="match status" value="1"/>
</dbReference>
<evidence type="ECO:0000313" key="16">
    <source>
        <dbReference type="Proteomes" id="UP000824782"/>
    </source>
</evidence>
<keyword evidence="11 14" id="KW-0520">NAD</keyword>
<comment type="subcellular location">
    <subcellularLocation>
        <location evidence="1">Secreted</location>
    </subcellularLocation>
</comment>
<comment type="similarity">
    <text evidence="2 14">Belongs to the Arg-specific ADP-ribosyltransferase family.</text>
</comment>
<evidence type="ECO:0000313" key="15">
    <source>
        <dbReference type="EMBL" id="KAG8540820.1"/>
    </source>
</evidence>
<dbReference type="Proteomes" id="UP000824782">
    <property type="component" value="Unassembled WGS sequence"/>
</dbReference>
<evidence type="ECO:0000256" key="13">
    <source>
        <dbReference type="ARBA" id="ARBA00047597"/>
    </source>
</evidence>
<evidence type="ECO:0000256" key="6">
    <source>
        <dbReference type="ARBA" id="ARBA00022679"/>
    </source>
</evidence>
<evidence type="ECO:0000256" key="7">
    <source>
        <dbReference type="ARBA" id="ARBA00022695"/>
    </source>
</evidence>
<protein>
    <recommendedName>
        <fullName evidence="14">NAD(P)(+)--arginine ADP-ribosyltransferase</fullName>
        <ecNumber evidence="14">2.4.2.31</ecNumber>
    </recommendedName>
    <alternativeName>
        <fullName evidence="14">Mono(ADP-ribosyl)transferase</fullName>
    </alternativeName>
</protein>
<keyword evidence="16" id="KW-1185">Reference proteome</keyword>
<dbReference type="GO" id="GO:0016779">
    <property type="term" value="F:nucleotidyltransferase activity"/>
    <property type="evidence" value="ECO:0007669"/>
    <property type="project" value="UniProtKB-KW"/>
</dbReference>
<keyword evidence="12" id="KW-1015">Disulfide bond</keyword>
<name>A0AAV6YY87_ENGPU</name>
<keyword evidence="4" id="KW-0800">Toxin</keyword>
<dbReference type="GO" id="GO:0003950">
    <property type="term" value="F:NAD+ poly-ADP-ribosyltransferase activity"/>
    <property type="evidence" value="ECO:0007669"/>
    <property type="project" value="TreeGrafter"/>
</dbReference>
<dbReference type="EC" id="2.4.2.31" evidence="14"/>
<evidence type="ECO:0000256" key="2">
    <source>
        <dbReference type="ARBA" id="ARBA00009558"/>
    </source>
</evidence>
<evidence type="ECO:0000256" key="4">
    <source>
        <dbReference type="ARBA" id="ARBA00022656"/>
    </source>
</evidence>
<evidence type="ECO:0000256" key="1">
    <source>
        <dbReference type="ARBA" id="ARBA00004613"/>
    </source>
</evidence>
<keyword evidence="9 14" id="KW-0521">NADP</keyword>
<accession>A0AAV6YY87</accession>
<keyword evidence="5 14" id="KW-0328">Glycosyltransferase</keyword>
<evidence type="ECO:0000256" key="5">
    <source>
        <dbReference type="ARBA" id="ARBA00022676"/>
    </source>
</evidence>
<dbReference type="GO" id="GO:0090729">
    <property type="term" value="F:toxin activity"/>
    <property type="evidence" value="ECO:0007669"/>
    <property type="project" value="UniProtKB-KW"/>
</dbReference>
<dbReference type="PROSITE" id="PS51996">
    <property type="entry name" value="TR_MART"/>
    <property type="match status" value="1"/>
</dbReference>
<dbReference type="PANTHER" id="PTHR10339:SF25">
    <property type="entry name" value="SECRETED EXOENZYME S"/>
    <property type="match status" value="1"/>
</dbReference>
<evidence type="ECO:0000256" key="9">
    <source>
        <dbReference type="ARBA" id="ARBA00022857"/>
    </source>
</evidence>
<dbReference type="FunFam" id="3.90.176.10:FF:000001">
    <property type="entry name" value="NAD(P)(+)--arginine ADP-ribosyltransferase"/>
    <property type="match status" value="1"/>
</dbReference>
<keyword evidence="6 14" id="KW-0808">Transferase</keyword>
<proteinExistence type="inferred from homology"/>
<dbReference type="Gene3D" id="3.90.176.10">
    <property type="entry name" value="Toxin ADP-ribosyltransferase, Chain A, domain 1"/>
    <property type="match status" value="1"/>
</dbReference>
<dbReference type="EMBL" id="WNYA01009213">
    <property type="protein sequence ID" value="KAG8540820.1"/>
    <property type="molecule type" value="Genomic_DNA"/>
</dbReference>
<evidence type="ECO:0000256" key="3">
    <source>
        <dbReference type="ARBA" id="ARBA00022525"/>
    </source>
</evidence>
<reference evidence="15" key="1">
    <citation type="thesis" date="2020" institute="ProQuest LLC" country="789 East Eisenhower Parkway, Ann Arbor, MI, USA">
        <title>Comparative Genomics and Chromosome Evolution.</title>
        <authorList>
            <person name="Mudd A.B."/>
        </authorList>
    </citation>
    <scope>NUCLEOTIDE SEQUENCE</scope>
    <source>
        <strain evidence="15">237g6f4</strain>
        <tissue evidence="15">Blood</tissue>
    </source>
</reference>
<dbReference type="InterPro" id="IPR050999">
    <property type="entry name" value="ADP-ribosyltransferase_ARG"/>
</dbReference>
<dbReference type="PRINTS" id="PR00970">
    <property type="entry name" value="RIBTRNSFRASE"/>
</dbReference>
<sequence length="277" mass="32140">MSIQRLDQSCESPFRFNKYKMNQWSASLLILFVFQVKFHLAQEVQLSDNPEIFDDRYKGCSLKMAKIIPQILRSENVSNYIFSDGWRQAIDYWRKIKPILKNLPKGFRDEHGTALVAYTGSLYKAFNKATRDVGISVKNYKNNFQFKAMHYFLTTAIQLLYNKRKKLVYRGVRDIKFIPSSKSRGVIRFGQFTSSSVDAAVAIGFGNSSFFTIQTYFGVDLQRFSMYGGEKEVLIPGYELFKVASFDRQVHRFKLISKGQTKSRFNCAYWKASRPLG</sequence>
<dbReference type="GO" id="GO:0106274">
    <property type="term" value="F:NAD+-protein-arginine ADP-ribosyltransferase activity"/>
    <property type="evidence" value="ECO:0007669"/>
    <property type="project" value="UniProtKB-EC"/>
</dbReference>
<keyword evidence="10" id="KW-0843">Virulence</keyword>
<dbReference type="PANTHER" id="PTHR10339">
    <property type="entry name" value="ADP-RIBOSYLTRANSFERASE"/>
    <property type="match status" value="1"/>
</dbReference>
<dbReference type="GO" id="GO:0005576">
    <property type="term" value="C:extracellular region"/>
    <property type="evidence" value="ECO:0007669"/>
    <property type="project" value="UniProtKB-SubCell"/>
</dbReference>
<dbReference type="AlphaFoldDB" id="A0AAV6YY87"/>
<comment type="catalytic activity">
    <reaction evidence="13 14">
        <text>L-arginyl-[protein] + NAD(+) = N(omega)-(ADP-D-ribosyl)-L-arginyl-[protein] + nicotinamide + H(+)</text>
        <dbReference type="Rhea" id="RHEA:19149"/>
        <dbReference type="Rhea" id="RHEA-COMP:10532"/>
        <dbReference type="Rhea" id="RHEA-COMP:15087"/>
        <dbReference type="ChEBI" id="CHEBI:15378"/>
        <dbReference type="ChEBI" id="CHEBI:17154"/>
        <dbReference type="ChEBI" id="CHEBI:29965"/>
        <dbReference type="ChEBI" id="CHEBI:57540"/>
        <dbReference type="ChEBI" id="CHEBI:142554"/>
        <dbReference type="EC" id="2.4.2.31"/>
    </reaction>
</comment>
<keyword evidence="7" id="KW-0548">Nucleotidyltransferase</keyword>
<evidence type="ECO:0000256" key="10">
    <source>
        <dbReference type="ARBA" id="ARBA00023026"/>
    </source>
</evidence>